<evidence type="ECO:0000313" key="1">
    <source>
        <dbReference type="EMBL" id="CAF1926214.1"/>
    </source>
</evidence>
<evidence type="ECO:0000313" key="2">
    <source>
        <dbReference type="Proteomes" id="UP000663824"/>
    </source>
</evidence>
<reference evidence="1" key="1">
    <citation type="submission" date="2021-02" db="EMBL/GenBank/DDBJ databases">
        <authorList>
            <person name="Nowell W R."/>
        </authorList>
    </citation>
    <scope>NUCLEOTIDE SEQUENCE</scope>
</reference>
<dbReference type="InterPro" id="IPR027417">
    <property type="entry name" value="P-loop_NTPase"/>
</dbReference>
<name>A0A816KHV1_9BILA</name>
<comment type="caution">
    <text evidence="1">The sequence shown here is derived from an EMBL/GenBank/DDBJ whole genome shotgun (WGS) entry which is preliminary data.</text>
</comment>
<proteinExistence type="predicted"/>
<dbReference type="Proteomes" id="UP000663824">
    <property type="component" value="Unassembled WGS sequence"/>
</dbReference>
<dbReference type="EMBL" id="CAJNRE010000348">
    <property type="protein sequence ID" value="CAF1926214.1"/>
    <property type="molecule type" value="Genomic_DNA"/>
</dbReference>
<dbReference type="AlphaFoldDB" id="A0A816KHV1"/>
<accession>A0A816KHV1</accession>
<sequence>MIEVSIIDFLSLRMLDTGFEPDICKLEDLGLPSKDDRCTSMFSVTFPTEVQQLAKHFLRDDYVFLAVGTLGGTNEDITQSIEEVPLGQKKIVFFNYSNKI</sequence>
<organism evidence="1 2">
    <name type="scientific">Rotaria magnacalcarata</name>
    <dbReference type="NCBI Taxonomy" id="392030"/>
    <lineage>
        <taxon>Eukaryota</taxon>
        <taxon>Metazoa</taxon>
        <taxon>Spiralia</taxon>
        <taxon>Gnathifera</taxon>
        <taxon>Rotifera</taxon>
        <taxon>Eurotatoria</taxon>
        <taxon>Bdelloidea</taxon>
        <taxon>Philodinida</taxon>
        <taxon>Philodinidae</taxon>
        <taxon>Rotaria</taxon>
    </lineage>
</organism>
<gene>
    <name evidence="1" type="ORF">MBJ925_LOCUS3388</name>
</gene>
<dbReference type="Gene3D" id="3.40.50.300">
    <property type="entry name" value="P-loop containing nucleotide triphosphate hydrolases"/>
    <property type="match status" value="1"/>
</dbReference>
<protein>
    <submittedName>
        <fullName evidence="1">Uncharacterized protein</fullName>
    </submittedName>
</protein>